<feature type="transmembrane region" description="Helical" evidence="6">
    <location>
        <begin position="6"/>
        <end position="24"/>
    </location>
</feature>
<evidence type="ECO:0000256" key="3">
    <source>
        <dbReference type="ARBA" id="ARBA00022676"/>
    </source>
</evidence>
<evidence type="ECO:0000256" key="6">
    <source>
        <dbReference type="SAM" id="Phobius"/>
    </source>
</evidence>
<keyword evidence="9" id="KW-1185">Reference proteome</keyword>
<organism evidence="8 9">
    <name type="scientific">Runella defluvii</name>
    <dbReference type="NCBI Taxonomy" id="370973"/>
    <lineage>
        <taxon>Bacteria</taxon>
        <taxon>Pseudomonadati</taxon>
        <taxon>Bacteroidota</taxon>
        <taxon>Cytophagia</taxon>
        <taxon>Cytophagales</taxon>
        <taxon>Spirosomataceae</taxon>
        <taxon>Runella</taxon>
    </lineage>
</organism>
<dbReference type="Proteomes" id="UP000541352">
    <property type="component" value="Unassembled WGS sequence"/>
</dbReference>
<gene>
    <name evidence="8" type="ORF">FHS57_005677</name>
</gene>
<sequence length="383" mass="43376">MLYVFGGVIGGYAVACLWLCWQWLRIPKRPLNHLDMPPDFKISVIIPVRNEAAHIGVLLNDLERQTLASQHFEVWVMDDASTDRTAEIVNEFIQNKMLNLQLVSLVNAPVSSPKKRAITEALKRASGQLIITTDGDCRVGERWLEMFAQTYLETGAKLISGPVTFLKTTPTSVVEWMGEVAQTIEFASLIGTGACLLEAGHPTMCNGANLAYERAAFEAVGGFAGVEQIASGDDEFLLQKISKHFGVEKLYFLKNEAAVVSTHAQDSWQGFYHQRIRWASKWAVNKRLATMLVAVWVFLVNLLTLILLIAPFYENVVPFEFCTILLLKYVPEFLFLRLIIRFLGRKSWDCYIPIVQLFYPIYVLFFGLAAQRKGYVWKGRNLR</sequence>
<dbReference type="GO" id="GO:0005886">
    <property type="term" value="C:plasma membrane"/>
    <property type="evidence" value="ECO:0007669"/>
    <property type="project" value="UniProtKB-SubCell"/>
</dbReference>
<comment type="caution">
    <text evidence="8">The sequence shown here is derived from an EMBL/GenBank/DDBJ whole genome shotgun (WGS) entry which is preliminary data.</text>
</comment>
<dbReference type="PANTHER" id="PTHR43646">
    <property type="entry name" value="GLYCOSYLTRANSFERASE"/>
    <property type="match status" value="1"/>
</dbReference>
<evidence type="ECO:0000313" key="8">
    <source>
        <dbReference type="EMBL" id="MBB3841648.1"/>
    </source>
</evidence>
<name>A0A7W6ETE5_9BACT</name>
<keyword evidence="6" id="KW-0812">Transmembrane</keyword>
<dbReference type="AlphaFoldDB" id="A0A7W6ETE5"/>
<keyword evidence="5 6" id="KW-0472">Membrane</keyword>
<evidence type="ECO:0000256" key="5">
    <source>
        <dbReference type="ARBA" id="ARBA00023136"/>
    </source>
</evidence>
<feature type="transmembrane region" description="Helical" evidence="6">
    <location>
        <begin position="351"/>
        <end position="370"/>
    </location>
</feature>
<keyword evidence="4 8" id="KW-0808">Transferase</keyword>
<evidence type="ECO:0000313" key="9">
    <source>
        <dbReference type="Proteomes" id="UP000541352"/>
    </source>
</evidence>
<reference evidence="8 9" key="1">
    <citation type="submission" date="2020-08" db="EMBL/GenBank/DDBJ databases">
        <title>Genomic Encyclopedia of Type Strains, Phase IV (KMG-IV): sequencing the most valuable type-strain genomes for metagenomic binning, comparative biology and taxonomic classification.</title>
        <authorList>
            <person name="Goeker M."/>
        </authorList>
    </citation>
    <scope>NUCLEOTIDE SEQUENCE [LARGE SCALE GENOMIC DNA]</scope>
    <source>
        <strain evidence="8 9">DSM 17976</strain>
    </source>
</reference>
<evidence type="ECO:0000256" key="4">
    <source>
        <dbReference type="ARBA" id="ARBA00022679"/>
    </source>
</evidence>
<dbReference type="InterPro" id="IPR001173">
    <property type="entry name" value="Glyco_trans_2-like"/>
</dbReference>
<comment type="subcellular location">
    <subcellularLocation>
        <location evidence="1">Cell membrane</location>
    </subcellularLocation>
</comment>
<feature type="transmembrane region" description="Helical" evidence="6">
    <location>
        <begin position="316"/>
        <end position="339"/>
    </location>
</feature>
<accession>A0A7W6ETE5</accession>
<dbReference type="Pfam" id="PF00535">
    <property type="entry name" value="Glycos_transf_2"/>
    <property type="match status" value="1"/>
</dbReference>
<keyword evidence="3" id="KW-0328">Glycosyltransferase</keyword>
<protein>
    <submittedName>
        <fullName evidence="8">Glycosyltransferase involved in cell wall biosynthesis</fullName>
    </submittedName>
</protein>
<dbReference type="PANTHER" id="PTHR43646:SF2">
    <property type="entry name" value="GLYCOSYLTRANSFERASE 2-LIKE DOMAIN-CONTAINING PROTEIN"/>
    <property type="match status" value="1"/>
</dbReference>
<dbReference type="GO" id="GO:0016757">
    <property type="term" value="F:glycosyltransferase activity"/>
    <property type="evidence" value="ECO:0007669"/>
    <property type="project" value="UniProtKB-KW"/>
</dbReference>
<proteinExistence type="predicted"/>
<keyword evidence="2" id="KW-1003">Cell membrane</keyword>
<feature type="transmembrane region" description="Helical" evidence="6">
    <location>
        <begin position="288"/>
        <end position="310"/>
    </location>
</feature>
<dbReference type="Gene3D" id="3.90.550.10">
    <property type="entry name" value="Spore Coat Polysaccharide Biosynthesis Protein SpsA, Chain A"/>
    <property type="match status" value="1"/>
</dbReference>
<evidence type="ECO:0000259" key="7">
    <source>
        <dbReference type="Pfam" id="PF00535"/>
    </source>
</evidence>
<feature type="domain" description="Glycosyltransferase 2-like" evidence="7">
    <location>
        <begin position="43"/>
        <end position="163"/>
    </location>
</feature>
<keyword evidence="6" id="KW-1133">Transmembrane helix</keyword>
<evidence type="ECO:0000256" key="1">
    <source>
        <dbReference type="ARBA" id="ARBA00004236"/>
    </source>
</evidence>
<dbReference type="EMBL" id="JACIBY010000019">
    <property type="protein sequence ID" value="MBB3841648.1"/>
    <property type="molecule type" value="Genomic_DNA"/>
</dbReference>
<evidence type="ECO:0000256" key="2">
    <source>
        <dbReference type="ARBA" id="ARBA00022475"/>
    </source>
</evidence>
<dbReference type="RefSeq" id="WP_183979449.1">
    <property type="nucleotide sequence ID" value="NZ_JACIBY010000019.1"/>
</dbReference>
<dbReference type="SUPFAM" id="SSF53448">
    <property type="entry name" value="Nucleotide-diphospho-sugar transferases"/>
    <property type="match status" value="1"/>
</dbReference>
<dbReference type="InterPro" id="IPR029044">
    <property type="entry name" value="Nucleotide-diphossugar_trans"/>
</dbReference>